<name>A0A3P9AA96_ESOLU</name>
<dbReference type="Proteomes" id="UP000265140">
    <property type="component" value="Chromosome 19"/>
</dbReference>
<dbReference type="UniPathway" id="UPA00109">
    <property type="reaction ID" value="UER00181"/>
</dbReference>
<dbReference type="RefSeq" id="XP_010881544.2">
    <property type="nucleotide sequence ID" value="XM_010883242.3"/>
</dbReference>
<dbReference type="STRING" id="8010.ENSELUP00000038131"/>
<dbReference type="KEGG" id="els:105018104"/>
<evidence type="ECO:0000256" key="1">
    <source>
        <dbReference type="ARBA" id="ARBA00004926"/>
    </source>
</evidence>
<reference evidence="11" key="4">
    <citation type="submission" date="2025-09" db="UniProtKB">
        <authorList>
            <consortium name="Ensembl"/>
        </authorList>
    </citation>
    <scope>IDENTIFICATION</scope>
</reference>
<dbReference type="Bgee" id="ENSELUG00000017973">
    <property type="expression patterns" value="Expressed in mesonephros and 14 other cell types or tissues"/>
</dbReference>
<dbReference type="GO" id="GO:0005829">
    <property type="term" value="C:cytosol"/>
    <property type="evidence" value="ECO:0007669"/>
    <property type="project" value="TreeGrafter"/>
</dbReference>
<dbReference type="Gene3D" id="1.10.1390.10">
    <property type="match status" value="1"/>
</dbReference>
<dbReference type="GO" id="GO:0004347">
    <property type="term" value="F:glucose-6-phosphate isomerase activity"/>
    <property type="evidence" value="ECO:0007669"/>
    <property type="project" value="UniProtKB-EC"/>
</dbReference>
<dbReference type="Gene3D" id="3.40.50.10490">
    <property type="entry name" value="Glucose-6-phosphate isomerase like protein, domain 1"/>
    <property type="match status" value="2"/>
</dbReference>
<dbReference type="PROSITE" id="PS51463">
    <property type="entry name" value="P_GLUCOSE_ISOMERASE_3"/>
    <property type="match status" value="1"/>
</dbReference>
<reference evidence="12" key="1">
    <citation type="journal article" date="2014" name="PLoS ONE">
        <title>The genome and linkage map of the northern pike (Esox lucius): conserved synteny revealed between the salmonid sister group and the Neoteleostei.</title>
        <authorList>
            <person name="Rondeau E.B."/>
            <person name="Minkley D.R."/>
            <person name="Leong J.S."/>
            <person name="Messmer A.M."/>
            <person name="Jantzen J.R."/>
            <person name="von Schalburg K.R."/>
            <person name="Lemon C."/>
            <person name="Bird N.H."/>
            <person name="Koop B.F."/>
        </authorList>
    </citation>
    <scope>NUCLEOTIDE SEQUENCE</scope>
</reference>
<sequence length="553" mass="62197">MGLTSDPHFQKLEQWYKSKAGNLNMREMFDADKDRFSKFSITLETDDGNILLDYSKNLINEEVMRMLLGLAKSRGVEEARDRMFSGEKINFTEGRAVLHIALRNRSNTPVNVDGKDVMPEVNRVLDKMKAFCHKVRSGEWKGFSGKAITDVVNIGIGGSDLGPLMVTEALKPYSKGGPNVWFVSNIDGTHMAKTLAQLNAETTLFIIASKTFTTQETITNAESAREWFLQTANDQSAVAKHFVALSTNAPKVQAFGIDTNNMFEFWDWVGGRYSLWSAIGMSIALHIGFENFEQLLAGAHWMDNHFHSAPLEKNVPVLLAMLGVWYINFFQAETHAMLPYDQYMHRFAAYFQQGDMESNGKYITKDGTRVKYHTGPIVWGEPGTNGQHAFYQLIHQGTRMIPADFLIPAQTQHPIRDSLHHKILMANFLAQTEALMKGKTSDEARKELEATGLQGPELDKLLPHKVFQGNKPSNSLVFKKLSPFMLGALVAMYEHKIFVQGVIWNINSYDQWGVELGKQLAKAIEPELRDSSEVHSHDSSTNGLINFLKKNAA</sequence>
<keyword evidence="6 10" id="KW-0324">Glycolysis</keyword>
<comment type="pathway">
    <text evidence="1 10">Carbohydrate degradation; glycolysis; D-glyceraldehyde 3-phosphate and glycerone phosphate from D-glucose: step 2/4.</text>
</comment>
<dbReference type="InterPro" id="IPR046348">
    <property type="entry name" value="SIS_dom_sf"/>
</dbReference>
<dbReference type="GeneID" id="105018104"/>
<evidence type="ECO:0000256" key="2">
    <source>
        <dbReference type="ARBA" id="ARBA00006604"/>
    </source>
</evidence>
<organism evidence="11 12">
    <name type="scientific">Esox lucius</name>
    <name type="common">Northern pike</name>
    <dbReference type="NCBI Taxonomy" id="8010"/>
    <lineage>
        <taxon>Eukaryota</taxon>
        <taxon>Metazoa</taxon>
        <taxon>Chordata</taxon>
        <taxon>Craniata</taxon>
        <taxon>Vertebrata</taxon>
        <taxon>Euteleostomi</taxon>
        <taxon>Actinopterygii</taxon>
        <taxon>Neopterygii</taxon>
        <taxon>Teleostei</taxon>
        <taxon>Protacanthopterygii</taxon>
        <taxon>Esociformes</taxon>
        <taxon>Esocidae</taxon>
        <taxon>Esox</taxon>
    </lineage>
</organism>
<dbReference type="GO" id="GO:0051156">
    <property type="term" value="P:glucose 6-phosphate metabolic process"/>
    <property type="evidence" value="ECO:0007669"/>
    <property type="project" value="TreeGrafter"/>
</dbReference>
<dbReference type="GO" id="GO:0048029">
    <property type="term" value="F:monosaccharide binding"/>
    <property type="evidence" value="ECO:0007669"/>
    <property type="project" value="TreeGrafter"/>
</dbReference>
<evidence type="ECO:0000256" key="4">
    <source>
        <dbReference type="ARBA" id="ARBA00018388"/>
    </source>
</evidence>
<accession>A0A3P9AA96</accession>
<dbReference type="OrthoDB" id="5831190at2759"/>
<evidence type="ECO:0000256" key="7">
    <source>
        <dbReference type="ARBA" id="ARBA00023235"/>
    </source>
</evidence>
<protein>
    <recommendedName>
        <fullName evidence="4 10">Glucose-6-phosphate isomerase</fullName>
        <ecNumber evidence="3 10">5.3.1.9</ecNumber>
    </recommendedName>
</protein>
<comment type="function">
    <text evidence="9">In the cytoplasm, catalyzes the conversion of glucose-6-phosphate to fructose-6-phosphate, the second step in glycolysis, and the reverse reaction during gluconeogenesis. Besides it's role as a glycolytic enzyme, also acts as a secreted cytokine: acts as an angiogenic factor (AMF) that stimulates endothelial cell motility. Acts as a neurotrophic factor, neuroleukin, for spinal and sensory neurons. It is secreted by lectin-stimulated T-cells and induces immunoglobulin secretion.</text>
</comment>
<dbReference type="InterPro" id="IPR018189">
    <property type="entry name" value="Phosphoglucose_isomerase_CS"/>
</dbReference>
<proteinExistence type="inferred from homology"/>
<keyword evidence="7 10" id="KW-0413">Isomerase</keyword>
<dbReference type="PRINTS" id="PR00662">
    <property type="entry name" value="G6PISOMERASE"/>
</dbReference>
<comment type="similarity">
    <text evidence="2 10">Belongs to the GPI family.</text>
</comment>
<evidence type="ECO:0000256" key="5">
    <source>
        <dbReference type="ARBA" id="ARBA00022432"/>
    </source>
</evidence>
<dbReference type="CTD" id="246094"/>
<evidence type="ECO:0000256" key="10">
    <source>
        <dbReference type="RuleBase" id="RU000612"/>
    </source>
</evidence>
<evidence type="ECO:0000256" key="9">
    <source>
        <dbReference type="ARBA" id="ARBA00046209"/>
    </source>
</evidence>
<dbReference type="FunFam" id="1.10.1390.10:FF:000001">
    <property type="entry name" value="Glucose-6-phosphate isomerase"/>
    <property type="match status" value="1"/>
</dbReference>
<dbReference type="GO" id="GO:0006094">
    <property type="term" value="P:gluconeogenesis"/>
    <property type="evidence" value="ECO:0007669"/>
    <property type="project" value="UniProtKB-KW"/>
</dbReference>
<dbReference type="PROSITE" id="PS00174">
    <property type="entry name" value="P_GLUCOSE_ISOMERASE_2"/>
    <property type="match status" value="1"/>
</dbReference>
<dbReference type="HAMAP" id="MF_00473">
    <property type="entry name" value="G6P_isomerase"/>
    <property type="match status" value="1"/>
</dbReference>
<dbReference type="GO" id="GO:0006096">
    <property type="term" value="P:glycolytic process"/>
    <property type="evidence" value="ECO:0007669"/>
    <property type="project" value="UniProtKB-UniPathway"/>
</dbReference>
<dbReference type="Ensembl" id="ENSELUT00000028304.3">
    <property type="protein sequence ID" value="ENSELUP00000038131.2"/>
    <property type="gene ID" value="ENSELUG00000017973.3"/>
</dbReference>
<dbReference type="PANTHER" id="PTHR11469:SF5">
    <property type="entry name" value="GLUCOSE-6-PHOSPHATE ISOMERASE"/>
    <property type="match status" value="1"/>
</dbReference>
<reference evidence="11" key="2">
    <citation type="submission" date="2020-02" db="EMBL/GenBank/DDBJ databases">
        <title>Esox lucius (northern pike) genome, fEsoLuc1, primary haplotype.</title>
        <authorList>
            <person name="Myers G."/>
            <person name="Karagic N."/>
            <person name="Meyer A."/>
            <person name="Pippel M."/>
            <person name="Reichard M."/>
            <person name="Winkler S."/>
            <person name="Tracey A."/>
            <person name="Sims Y."/>
            <person name="Howe K."/>
            <person name="Rhie A."/>
            <person name="Formenti G."/>
            <person name="Durbin R."/>
            <person name="Fedrigo O."/>
            <person name="Jarvis E.D."/>
        </authorList>
    </citation>
    <scope>NUCLEOTIDE SEQUENCE [LARGE SCALE GENOMIC DNA]</scope>
</reference>
<dbReference type="GeneTree" id="ENSGT00390000000707"/>
<evidence type="ECO:0000313" key="12">
    <source>
        <dbReference type="Proteomes" id="UP000265140"/>
    </source>
</evidence>
<dbReference type="FunFam" id="3.40.50.10490:FF:000004">
    <property type="entry name" value="Glucose-6-phosphate isomerase"/>
    <property type="match status" value="1"/>
</dbReference>
<dbReference type="InterPro" id="IPR023096">
    <property type="entry name" value="G6P_Isomerase_C"/>
</dbReference>
<dbReference type="AlphaFoldDB" id="A0A3P9AA96"/>
<dbReference type="PANTHER" id="PTHR11469">
    <property type="entry name" value="GLUCOSE-6-PHOSPHATE ISOMERASE"/>
    <property type="match status" value="1"/>
</dbReference>
<reference evidence="11" key="3">
    <citation type="submission" date="2025-08" db="UniProtKB">
        <authorList>
            <consortium name="Ensembl"/>
        </authorList>
    </citation>
    <scope>IDENTIFICATION</scope>
</reference>
<dbReference type="Pfam" id="PF00342">
    <property type="entry name" value="PGI"/>
    <property type="match status" value="1"/>
</dbReference>
<evidence type="ECO:0000256" key="6">
    <source>
        <dbReference type="ARBA" id="ARBA00023152"/>
    </source>
</evidence>
<dbReference type="InterPro" id="IPR001672">
    <property type="entry name" value="G6P_Isomerase"/>
</dbReference>
<evidence type="ECO:0000313" key="11">
    <source>
        <dbReference type="Ensembl" id="ENSELUP00000038131.2"/>
    </source>
</evidence>
<dbReference type="InterPro" id="IPR035482">
    <property type="entry name" value="SIS_PGI_2"/>
</dbReference>
<keyword evidence="12" id="KW-1185">Reference proteome</keyword>
<evidence type="ECO:0000256" key="3">
    <source>
        <dbReference type="ARBA" id="ARBA00011952"/>
    </source>
</evidence>
<comment type="catalytic activity">
    <reaction evidence="8 10">
        <text>alpha-D-glucose 6-phosphate = beta-D-fructose 6-phosphate</text>
        <dbReference type="Rhea" id="RHEA:11816"/>
        <dbReference type="ChEBI" id="CHEBI:57634"/>
        <dbReference type="ChEBI" id="CHEBI:58225"/>
        <dbReference type="EC" id="5.3.1.9"/>
    </reaction>
</comment>
<dbReference type="InterPro" id="IPR035476">
    <property type="entry name" value="SIS_PGI_1"/>
</dbReference>
<dbReference type="PROSITE" id="PS00765">
    <property type="entry name" value="P_GLUCOSE_ISOMERASE_1"/>
    <property type="match status" value="1"/>
</dbReference>
<keyword evidence="5 10" id="KW-0312">Gluconeogenesis</keyword>
<dbReference type="GO" id="GO:0097367">
    <property type="term" value="F:carbohydrate derivative binding"/>
    <property type="evidence" value="ECO:0007669"/>
    <property type="project" value="InterPro"/>
</dbReference>
<dbReference type="CDD" id="cd05016">
    <property type="entry name" value="SIS_PGI_2"/>
    <property type="match status" value="1"/>
</dbReference>
<dbReference type="SUPFAM" id="SSF53697">
    <property type="entry name" value="SIS domain"/>
    <property type="match status" value="1"/>
</dbReference>
<dbReference type="NCBIfam" id="NF001211">
    <property type="entry name" value="PRK00179.1"/>
    <property type="match status" value="1"/>
</dbReference>
<dbReference type="CDD" id="cd05015">
    <property type="entry name" value="SIS_PGI_1"/>
    <property type="match status" value="1"/>
</dbReference>
<dbReference type="EC" id="5.3.1.9" evidence="3 10"/>
<evidence type="ECO:0000256" key="8">
    <source>
        <dbReference type="ARBA" id="ARBA00029321"/>
    </source>
</evidence>